<dbReference type="EMBL" id="AP025628">
    <property type="protein sequence ID" value="BDG60505.1"/>
    <property type="molecule type" value="Genomic_DNA"/>
</dbReference>
<dbReference type="KEGG" id="cmic:caldi_15950"/>
<dbReference type="InterPro" id="IPR037001">
    <property type="entry name" value="NH3/CH4_mOase_suA_sf"/>
</dbReference>
<evidence type="ECO:0000313" key="2">
    <source>
        <dbReference type="EMBL" id="BDG60505.1"/>
    </source>
</evidence>
<keyword evidence="1" id="KW-1133">Transmembrane helix</keyword>
<evidence type="ECO:0000256" key="1">
    <source>
        <dbReference type="SAM" id="Phobius"/>
    </source>
</evidence>
<keyword evidence="3" id="KW-1185">Reference proteome</keyword>
<accession>A0AA35CNE8</accession>
<feature type="transmembrane region" description="Helical" evidence="1">
    <location>
        <begin position="89"/>
        <end position="110"/>
    </location>
</feature>
<protein>
    <recommendedName>
        <fullName evidence="4">Methane monooxygenase</fullName>
    </recommendedName>
</protein>
<sequence length="254" mass="29502">MATVARVEELRQLVNKKYRFIDRKWDLVFWVTAAFVVAAAADITKLLFAGDWDMWTDWKDRQWWMTITPFAMIIIPSALQYIQWAAWRFPTGATYTSVCLFLASWIGRWLQWKVLVSYPLNFVWPQSTILAGILMDWILLKTRSFVLTSLIGGMVWTLALWVGNYVPLAPFLQPVQFMGHVVTLADVQGIAYLRMQTPEYLRVIEHGSLRTFLQEAQYVAFAFGATLAIAGYWVGQFIGRYLAVWPIRRFLKQV</sequence>
<keyword evidence="1" id="KW-0812">Transmembrane</keyword>
<feature type="transmembrane region" description="Helical" evidence="1">
    <location>
        <begin position="145"/>
        <end position="163"/>
    </location>
</feature>
<dbReference type="RefSeq" id="WP_264844526.1">
    <property type="nucleotide sequence ID" value="NZ_AP025628.1"/>
</dbReference>
<dbReference type="Gene3D" id="1.20.1450.10">
    <property type="entry name" value="Ammonia/particulate methane monooxygenase, subunit A"/>
    <property type="match status" value="1"/>
</dbReference>
<evidence type="ECO:0000313" key="3">
    <source>
        <dbReference type="Proteomes" id="UP001163687"/>
    </source>
</evidence>
<feature type="transmembrane region" description="Helical" evidence="1">
    <location>
        <begin position="218"/>
        <end position="243"/>
    </location>
</feature>
<gene>
    <name evidence="2" type="ORF">caldi_15950</name>
</gene>
<proteinExistence type="predicted"/>
<feature type="transmembrane region" description="Helical" evidence="1">
    <location>
        <begin position="27"/>
        <end position="50"/>
    </location>
</feature>
<name>A0AA35CNE8_9FIRM</name>
<evidence type="ECO:0008006" key="4">
    <source>
        <dbReference type="Google" id="ProtNLM"/>
    </source>
</evidence>
<reference evidence="2" key="1">
    <citation type="submission" date="2022-03" db="EMBL/GenBank/DDBJ databases">
        <title>Complete genome sequence of Caldinitratiruptor microaerophilus.</title>
        <authorList>
            <person name="Mukaiyama R."/>
            <person name="Nishiyama T."/>
            <person name="Ueda K."/>
        </authorList>
    </citation>
    <scope>NUCLEOTIDE SEQUENCE</scope>
    <source>
        <strain evidence="2">JCM 16183</strain>
    </source>
</reference>
<dbReference type="AlphaFoldDB" id="A0AA35CNE8"/>
<dbReference type="InterPro" id="IPR003393">
    <property type="entry name" value="NH3_CH4_mOase_A"/>
</dbReference>
<organism evidence="2 3">
    <name type="scientific">Caldinitratiruptor microaerophilus</name>
    <dbReference type="NCBI Taxonomy" id="671077"/>
    <lineage>
        <taxon>Bacteria</taxon>
        <taxon>Bacillati</taxon>
        <taxon>Bacillota</taxon>
        <taxon>Clostridia</taxon>
        <taxon>Eubacteriales</taxon>
        <taxon>Symbiobacteriaceae</taxon>
        <taxon>Caldinitratiruptor</taxon>
    </lineage>
</organism>
<dbReference type="Pfam" id="PF02461">
    <property type="entry name" value="AMO"/>
    <property type="match status" value="1"/>
</dbReference>
<keyword evidence="1" id="KW-0472">Membrane</keyword>
<feature type="transmembrane region" description="Helical" evidence="1">
    <location>
        <begin position="122"/>
        <end position="140"/>
    </location>
</feature>
<dbReference type="Proteomes" id="UP001163687">
    <property type="component" value="Chromosome"/>
</dbReference>
<feature type="transmembrane region" description="Helical" evidence="1">
    <location>
        <begin position="62"/>
        <end position="82"/>
    </location>
</feature>